<feature type="domain" description="Anoctamin transmembrane" evidence="3">
    <location>
        <begin position="373"/>
        <end position="617"/>
    </location>
</feature>
<keyword evidence="6" id="KW-1185">Reference proteome</keyword>
<dbReference type="Proteomes" id="UP000692954">
    <property type="component" value="Unassembled WGS sequence"/>
</dbReference>
<feature type="transmembrane region" description="Helical" evidence="2">
    <location>
        <begin position="424"/>
        <end position="446"/>
    </location>
</feature>
<dbReference type="Pfam" id="PF04547">
    <property type="entry name" value="Anoctamin"/>
    <property type="match status" value="1"/>
</dbReference>
<keyword evidence="2" id="KW-1133">Transmembrane helix</keyword>
<feature type="transmembrane region" description="Helical" evidence="2">
    <location>
        <begin position="381"/>
        <end position="404"/>
    </location>
</feature>
<dbReference type="InterPro" id="IPR027815">
    <property type="entry name" value="CSC1/OSCA1-like_cyt"/>
</dbReference>
<feature type="domain" description="CSC1/OSCA1-like cytosolic" evidence="4">
    <location>
        <begin position="273"/>
        <end position="368"/>
    </location>
</feature>
<evidence type="ECO:0000259" key="3">
    <source>
        <dbReference type="Pfam" id="PF04547"/>
    </source>
</evidence>
<comment type="caution">
    <text evidence="5">The sequence shown here is derived from an EMBL/GenBank/DDBJ whole genome shotgun (WGS) entry which is preliminary data.</text>
</comment>
<evidence type="ECO:0000256" key="1">
    <source>
        <dbReference type="SAM" id="Coils"/>
    </source>
</evidence>
<name>A0A8S1RFC0_9CILI</name>
<dbReference type="AlphaFoldDB" id="A0A8S1RFC0"/>
<dbReference type="PANTHER" id="PTHR13018:SF83">
    <property type="entry name" value="RRM DOMAIN-CONTAINING PROTEIN"/>
    <property type="match status" value="1"/>
</dbReference>
<dbReference type="InterPro" id="IPR049452">
    <property type="entry name" value="Anoctamin_TM"/>
</dbReference>
<evidence type="ECO:0000313" key="5">
    <source>
        <dbReference type="EMBL" id="CAD8126002.1"/>
    </source>
</evidence>
<dbReference type="Pfam" id="PF14703">
    <property type="entry name" value="PHM7_cyt"/>
    <property type="match status" value="1"/>
</dbReference>
<keyword evidence="2" id="KW-0812">Transmembrane</keyword>
<feature type="transmembrane region" description="Helical" evidence="2">
    <location>
        <begin position="511"/>
        <end position="534"/>
    </location>
</feature>
<evidence type="ECO:0000256" key="2">
    <source>
        <dbReference type="SAM" id="Phobius"/>
    </source>
</evidence>
<sequence>MNYPKFIGETLEFDPLQKPPRLQYALQHQLATSCGQNVKNSNYCQCCGLSIDKIPLPLNIDIINLAFLGQGVPLFFNLMQLIILLHFFLTFLRIIQQIIALLLIIMHINIGNIMDVNKIVHFLIQIINILRIYFQIVRPSVNIILIFVYNLKPQQYHESKLIQSSLILGSVIILKILMVLIREKQRKIEYAIDKELLSPSDFTAILNNLPKNDYNEKELKIALEQYCKEFDPRNNYEVVKVNIAYDIAQYVDKGRQKIKLEKLLEKSSSSNKEKLQKQIKEISNQQQLIEAQIENGSYQQTTQIAFITFQTKKQLQNLLEQTKLSYWEAFMITLKSIIKKKDRRGFYFKHNYIEISRAPEPDDVFWENCGTDEYNHLKRRILSWFVVFFLLGISLSTLYGLNVFQNHFLLTSKNNQFVMKTMASLSKSLIITIVDGLIYYFITLLANQERHVTKTSQDTSIAEKLSYVQFINSCLLLIIINVLGTYYQYSQQDKQLLNFAVQQQGGIADDILYVSGTNALLVPLSVYFNVFYFIKKLKQLRIEKYTDLNQMEANQLFEGPQVSFYDQYSYLCKTTWLTLFFAPITPISILFGLIGLILYYWIQKYLLFRRNRKPPFQSSHLDREMLSLLDLSPLLLSTMQFLIDYSFHSSQLCQTINVASLAVSGLELIIPTCRIHRILYKDVYEEELQVRYEDIYLKLSTDYDRTNPLTQQVAMQEFVKNKLKRNNGPLLLELSQNLNGSKPKRNQALQDIIFKGICNPKKIRMKILKQKLQLIVKMRQIRNLKHPIILDREIQQNQLAFDKFESKQSSELNSPTYLKTPEYNFSSIINIQPQLLSQQYHSDNIDINSTASQNKSAYLDTPKYYFSSKNNFMFKNIQKCKQQQV</sequence>
<dbReference type="GO" id="GO:0005886">
    <property type="term" value="C:plasma membrane"/>
    <property type="evidence" value="ECO:0007669"/>
    <property type="project" value="TreeGrafter"/>
</dbReference>
<evidence type="ECO:0008006" key="7">
    <source>
        <dbReference type="Google" id="ProtNLM"/>
    </source>
</evidence>
<evidence type="ECO:0000259" key="4">
    <source>
        <dbReference type="Pfam" id="PF14703"/>
    </source>
</evidence>
<dbReference type="InterPro" id="IPR045122">
    <property type="entry name" value="Csc1-like"/>
</dbReference>
<dbReference type="EMBL" id="CAJJDN010000164">
    <property type="protein sequence ID" value="CAD8126002.1"/>
    <property type="molecule type" value="Genomic_DNA"/>
</dbReference>
<feature type="transmembrane region" description="Helical" evidence="2">
    <location>
        <begin position="94"/>
        <end position="114"/>
    </location>
</feature>
<evidence type="ECO:0000313" key="6">
    <source>
        <dbReference type="Proteomes" id="UP000692954"/>
    </source>
</evidence>
<keyword evidence="2" id="KW-0472">Membrane</keyword>
<feature type="transmembrane region" description="Helical" evidence="2">
    <location>
        <begin position="467"/>
        <end position="489"/>
    </location>
</feature>
<protein>
    <recommendedName>
        <fullName evidence="7">CSC1/OSCA1-like cytosolic domain-containing protein</fullName>
    </recommendedName>
</protein>
<feature type="transmembrane region" description="Helical" evidence="2">
    <location>
        <begin position="62"/>
        <end position="88"/>
    </location>
</feature>
<feature type="transmembrane region" description="Helical" evidence="2">
    <location>
        <begin position="161"/>
        <end position="181"/>
    </location>
</feature>
<reference evidence="5" key="1">
    <citation type="submission" date="2021-01" db="EMBL/GenBank/DDBJ databases">
        <authorList>
            <consortium name="Genoscope - CEA"/>
            <person name="William W."/>
        </authorList>
    </citation>
    <scope>NUCLEOTIDE SEQUENCE</scope>
</reference>
<accession>A0A8S1RFC0</accession>
<dbReference type="GO" id="GO:0005227">
    <property type="term" value="F:calcium-activated cation channel activity"/>
    <property type="evidence" value="ECO:0007669"/>
    <property type="project" value="InterPro"/>
</dbReference>
<dbReference type="PANTHER" id="PTHR13018">
    <property type="entry name" value="PROBABLE MEMBRANE PROTEIN DUF221-RELATED"/>
    <property type="match status" value="1"/>
</dbReference>
<keyword evidence="1" id="KW-0175">Coiled coil</keyword>
<dbReference type="OrthoDB" id="292950at2759"/>
<feature type="transmembrane region" description="Helical" evidence="2">
    <location>
        <begin position="126"/>
        <end position="149"/>
    </location>
</feature>
<organism evidence="5 6">
    <name type="scientific">Paramecium sonneborni</name>
    <dbReference type="NCBI Taxonomy" id="65129"/>
    <lineage>
        <taxon>Eukaryota</taxon>
        <taxon>Sar</taxon>
        <taxon>Alveolata</taxon>
        <taxon>Ciliophora</taxon>
        <taxon>Intramacronucleata</taxon>
        <taxon>Oligohymenophorea</taxon>
        <taxon>Peniculida</taxon>
        <taxon>Parameciidae</taxon>
        <taxon>Paramecium</taxon>
    </lineage>
</organism>
<dbReference type="PROSITE" id="PS51257">
    <property type="entry name" value="PROKAR_LIPOPROTEIN"/>
    <property type="match status" value="1"/>
</dbReference>
<gene>
    <name evidence="5" type="ORF">PSON_ATCC_30995.1.T1640024</name>
</gene>
<proteinExistence type="predicted"/>
<feature type="coiled-coil region" evidence="1">
    <location>
        <begin position="265"/>
        <end position="295"/>
    </location>
</feature>
<feature type="transmembrane region" description="Helical" evidence="2">
    <location>
        <begin position="576"/>
        <end position="602"/>
    </location>
</feature>